<dbReference type="AlphaFoldDB" id="A0A1F6BLL7"/>
<dbReference type="Pfam" id="PF09946">
    <property type="entry name" value="DUF2178"/>
    <property type="match status" value="1"/>
</dbReference>
<accession>A0A1F6BLL7</accession>
<feature type="transmembrane region" description="Helical" evidence="1">
    <location>
        <begin position="97"/>
        <end position="119"/>
    </location>
</feature>
<organism evidence="2 3">
    <name type="scientific">Candidatus Jorgensenbacteria bacterium GWA1_54_12</name>
    <dbReference type="NCBI Taxonomy" id="1798468"/>
    <lineage>
        <taxon>Bacteria</taxon>
        <taxon>Candidatus Joergenseniibacteriota</taxon>
    </lineage>
</organism>
<evidence type="ECO:0000313" key="2">
    <source>
        <dbReference type="EMBL" id="OGG37814.1"/>
    </source>
</evidence>
<reference evidence="2 3" key="1">
    <citation type="journal article" date="2016" name="Nat. Commun.">
        <title>Thousands of microbial genomes shed light on interconnected biogeochemical processes in an aquifer system.</title>
        <authorList>
            <person name="Anantharaman K."/>
            <person name="Brown C.T."/>
            <person name="Hug L.A."/>
            <person name="Sharon I."/>
            <person name="Castelle C.J."/>
            <person name="Probst A.J."/>
            <person name="Thomas B.C."/>
            <person name="Singh A."/>
            <person name="Wilkins M.J."/>
            <person name="Karaoz U."/>
            <person name="Brodie E.L."/>
            <person name="Williams K.H."/>
            <person name="Hubbard S.S."/>
            <person name="Banfield J.F."/>
        </authorList>
    </citation>
    <scope>NUCLEOTIDE SEQUENCE [LARGE SCALE GENOMIC DNA]</scope>
</reference>
<gene>
    <name evidence="2" type="ORF">A2110_01855</name>
</gene>
<dbReference type="SUPFAM" id="SSF103473">
    <property type="entry name" value="MFS general substrate transporter"/>
    <property type="match status" value="1"/>
</dbReference>
<comment type="caution">
    <text evidence="2">The sequence shown here is derived from an EMBL/GenBank/DDBJ whole genome shotgun (WGS) entry which is preliminary data.</text>
</comment>
<protein>
    <recommendedName>
        <fullName evidence="4">DUF2178 domain-containing protein</fullName>
    </recommendedName>
</protein>
<dbReference type="EMBL" id="MFKH01000001">
    <property type="protein sequence ID" value="OGG37814.1"/>
    <property type="molecule type" value="Genomic_DNA"/>
</dbReference>
<feature type="transmembrane region" description="Helical" evidence="1">
    <location>
        <begin position="32"/>
        <end position="49"/>
    </location>
</feature>
<evidence type="ECO:0008006" key="4">
    <source>
        <dbReference type="Google" id="ProtNLM"/>
    </source>
</evidence>
<keyword evidence="1" id="KW-1133">Transmembrane helix</keyword>
<proteinExistence type="predicted"/>
<feature type="transmembrane region" description="Helical" evidence="1">
    <location>
        <begin position="70"/>
        <end position="91"/>
    </location>
</feature>
<dbReference type="InterPro" id="IPR036259">
    <property type="entry name" value="MFS_trans_sf"/>
</dbReference>
<dbReference type="Proteomes" id="UP000176273">
    <property type="component" value="Unassembled WGS sequence"/>
</dbReference>
<feature type="transmembrane region" description="Helical" evidence="1">
    <location>
        <begin position="7"/>
        <end position="26"/>
    </location>
</feature>
<keyword evidence="1" id="KW-0472">Membrane</keyword>
<name>A0A1F6BLL7_9BACT</name>
<sequence length="130" mass="14656">MFMTNKTFSIYKIVAVVIVAFVTSVSVRYGNWYLPVICIVAAWIFLHALRSRVKEVIADERDRKVAGKAAGLAIQVYTLLSVIAGIVLYIVGKEDAVLFTVGSVLLYSACFLMFLYTVLFKVYEKKDERD</sequence>
<dbReference type="STRING" id="1798468.A2110_01855"/>
<dbReference type="InterPro" id="IPR019235">
    <property type="entry name" value="DUF2178_TM"/>
</dbReference>
<evidence type="ECO:0000256" key="1">
    <source>
        <dbReference type="SAM" id="Phobius"/>
    </source>
</evidence>
<keyword evidence="1" id="KW-0812">Transmembrane</keyword>
<evidence type="ECO:0000313" key="3">
    <source>
        <dbReference type="Proteomes" id="UP000176273"/>
    </source>
</evidence>